<gene>
    <name evidence="1" type="ORF">BDP81DRAFT_473658</name>
</gene>
<dbReference type="RefSeq" id="XP_060442743.1">
    <property type="nucleotide sequence ID" value="XM_060594660.1"/>
</dbReference>
<organism evidence="1 2">
    <name type="scientific">Colletotrichum phormii</name>
    <dbReference type="NCBI Taxonomy" id="359342"/>
    <lineage>
        <taxon>Eukaryota</taxon>
        <taxon>Fungi</taxon>
        <taxon>Dikarya</taxon>
        <taxon>Ascomycota</taxon>
        <taxon>Pezizomycotina</taxon>
        <taxon>Sordariomycetes</taxon>
        <taxon>Hypocreomycetidae</taxon>
        <taxon>Glomerellales</taxon>
        <taxon>Glomerellaceae</taxon>
        <taxon>Colletotrichum</taxon>
        <taxon>Colletotrichum acutatum species complex</taxon>
    </lineage>
</organism>
<keyword evidence="2" id="KW-1185">Reference proteome</keyword>
<name>A0AAJ0EEI8_9PEZI</name>
<dbReference type="EMBL" id="JAHMHQ010000016">
    <property type="protein sequence ID" value="KAK1634136.1"/>
    <property type="molecule type" value="Genomic_DNA"/>
</dbReference>
<protein>
    <submittedName>
        <fullName evidence="1">Uncharacterized protein</fullName>
    </submittedName>
</protein>
<accession>A0AAJ0EEI8</accession>
<evidence type="ECO:0000313" key="2">
    <source>
        <dbReference type="Proteomes" id="UP001243989"/>
    </source>
</evidence>
<evidence type="ECO:0000313" key="1">
    <source>
        <dbReference type="EMBL" id="KAK1634136.1"/>
    </source>
</evidence>
<comment type="caution">
    <text evidence="1">The sequence shown here is derived from an EMBL/GenBank/DDBJ whole genome shotgun (WGS) entry which is preliminary data.</text>
</comment>
<reference evidence="1" key="1">
    <citation type="submission" date="2021-06" db="EMBL/GenBank/DDBJ databases">
        <title>Comparative genomics, transcriptomics and evolutionary studies reveal genomic signatures of adaptation to plant cell wall in hemibiotrophic fungi.</title>
        <authorList>
            <consortium name="DOE Joint Genome Institute"/>
            <person name="Baroncelli R."/>
            <person name="Diaz J.F."/>
            <person name="Benocci T."/>
            <person name="Peng M."/>
            <person name="Battaglia E."/>
            <person name="Haridas S."/>
            <person name="Andreopoulos W."/>
            <person name="Labutti K."/>
            <person name="Pangilinan J."/>
            <person name="Floch G.L."/>
            <person name="Makela M.R."/>
            <person name="Henrissat B."/>
            <person name="Grigoriev I.V."/>
            <person name="Crouch J.A."/>
            <person name="De Vries R.P."/>
            <person name="Sukno S.A."/>
            <person name="Thon M.R."/>
        </authorList>
    </citation>
    <scope>NUCLEOTIDE SEQUENCE</scope>
    <source>
        <strain evidence="1">CBS 102054</strain>
    </source>
</reference>
<proteinExistence type="predicted"/>
<dbReference type="AlphaFoldDB" id="A0AAJ0EEI8"/>
<dbReference type="Proteomes" id="UP001243989">
    <property type="component" value="Unassembled WGS sequence"/>
</dbReference>
<sequence>MWKDRGIYDPMRAVEAAGSPRIMSRAIEMVQSFVPRAGSETRGSREDLGIEVPRCAIARPQGDALGDGSNLTMWKESVAVHLILRETATHSMVVAIMLEDYRSASFGCNAVHYFTFARVGEEEKRESVPVYHEECGPDTGVEAENRQPRVARFAGDKRGQWVYGETLEVSRKSPPDPLASVEVIHGFAADWKCIKFVARCANETH</sequence>
<dbReference type="GeneID" id="85479522"/>